<dbReference type="InterPro" id="IPR059000">
    <property type="entry name" value="ATPase_P-type_domA"/>
</dbReference>
<dbReference type="PROSITE" id="PS50846">
    <property type="entry name" value="HMA_2"/>
    <property type="match status" value="2"/>
</dbReference>
<keyword evidence="10" id="KW-0460">Magnesium</keyword>
<evidence type="ECO:0000256" key="12">
    <source>
        <dbReference type="ARBA" id="ARBA00022989"/>
    </source>
</evidence>
<dbReference type="OrthoDB" id="432719at2759"/>
<dbReference type="AlphaFoldDB" id="B7FU10"/>
<dbReference type="InterPro" id="IPR006121">
    <property type="entry name" value="HMA_dom"/>
</dbReference>
<dbReference type="HOGENOM" id="CLU_001771_0_2_1"/>
<dbReference type="SFLD" id="SFLDF00027">
    <property type="entry name" value="p-type_atpase"/>
    <property type="match status" value="1"/>
</dbReference>
<dbReference type="SUPFAM" id="SSF55008">
    <property type="entry name" value="HMA, heavy metal-associated domain"/>
    <property type="match status" value="2"/>
</dbReference>
<dbReference type="FunFam" id="2.70.150.10:FF:000002">
    <property type="entry name" value="Copper-transporting ATPase 1, putative"/>
    <property type="match status" value="1"/>
</dbReference>
<proteinExistence type="inferred from homology"/>
<keyword evidence="3" id="KW-0813">Transport</keyword>
<dbReference type="GO" id="GO:0016020">
    <property type="term" value="C:membrane"/>
    <property type="evidence" value="ECO:0007669"/>
    <property type="project" value="UniProtKB-SubCell"/>
</dbReference>
<evidence type="ECO:0000256" key="10">
    <source>
        <dbReference type="ARBA" id="ARBA00022842"/>
    </source>
</evidence>
<evidence type="ECO:0000313" key="17">
    <source>
        <dbReference type="EMBL" id="EEC49898.1"/>
    </source>
</evidence>
<evidence type="ECO:0000256" key="1">
    <source>
        <dbReference type="ARBA" id="ARBA00004127"/>
    </source>
</evidence>
<feature type="transmembrane region" description="Helical" evidence="15">
    <location>
        <begin position="826"/>
        <end position="847"/>
    </location>
</feature>
<dbReference type="Pfam" id="PF00122">
    <property type="entry name" value="E1-E2_ATPase"/>
    <property type="match status" value="1"/>
</dbReference>
<evidence type="ECO:0000259" key="16">
    <source>
        <dbReference type="PROSITE" id="PS50846"/>
    </source>
</evidence>
<evidence type="ECO:0000256" key="5">
    <source>
        <dbReference type="ARBA" id="ARBA00022723"/>
    </source>
</evidence>
<evidence type="ECO:0000256" key="4">
    <source>
        <dbReference type="ARBA" id="ARBA00022692"/>
    </source>
</evidence>
<reference evidence="17 18" key="1">
    <citation type="journal article" date="2008" name="Nature">
        <title>The Phaeodactylum genome reveals the evolutionary history of diatom genomes.</title>
        <authorList>
            <person name="Bowler C."/>
            <person name="Allen A.E."/>
            <person name="Badger J.H."/>
            <person name="Grimwood J."/>
            <person name="Jabbari K."/>
            <person name="Kuo A."/>
            <person name="Maheswari U."/>
            <person name="Martens C."/>
            <person name="Maumus F."/>
            <person name="Otillar R.P."/>
            <person name="Rayko E."/>
            <person name="Salamov A."/>
            <person name="Vandepoele K."/>
            <person name="Beszteri B."/>
            <person name="Gruber A."/>
            <person name="Heijde M."/>
            <person name="Katinka M."/>
            <person name="Mock T."/>
            <person name="Valentin K."/>
            <person name="Verret F."/>
            <person name="Berges J.A."/>
            <person name="Brownlee C."/>
            <person name="Cadoret J.P."/>
            <person name="Chiovitti A."/>
            <person name="Choi C.J."/>
            <person name="Coesel S."/>
            <person name="De Martino A."/>
            <person name="Detter J.C."/>
            <person name="Durkin C."/>
            <person name="Falciatore A."/>
            <person name="Fournet J."/>
            <person name="Haruta M."/>
            <person name="Huysman M.J."/>
            <person name="Jenkins B.D."/>
            <person name="Jiroutova K."/>
            <person name="Jorgensen R.E."/>
            <person name="Joubert Y."/>
            <person name="Kaplan A."/>
            <person name="Kroger N."/>
            <person name="Kroth P.G."/>
            <person name="La Roche J."/>
            <person name="Lindquist E."/>
            <person name="Lommer M."/>
            <person name="Martin-Jezequel V."/>
            <person name="Lopez P.J."/>
            <person name="Lucas S."/>
            <person name="Mangogna M."/>
            <person name="McGinnis K."/>
            <person name="Medlin L.K."/>
            <person name="Montsant A."/>
            <person name="Oudot-Le Secq M.P."/>
            <person name="Napoli C."/>
            <person name="Obornik M."/>
            <person name="Parker M.S."/>
            <person name="Petit J.L."/>
            <person name="Porcel B.M."/>
            <person name="Poulsen N."/>
            <person name="Robison M."/>
            <person name="Rychlewski L."/>
            <person name="Rynearson T.A."/>
            <person name="Schmutz J."/>
            <person name="Shapiro H."/>
            <person name="Siaut M."/>
            <person name="Stanley M."/>
            <person name="Sussman M.R."/>
            <person name="Taylor A.R."/>
            <person name="Vardi A."/>
            <person name="von Dassow P."/>
            <person name="Vyverman W."/>
            <person name="Willis A."/>
            <person name="Wyrwicz L.S."/>
            <person name="Rokhsar D.S."/>
            <person name="Weissenbach J."/>
            <person name="Armbrust E.V."/>
            <person name="Green B.R."/>
            <person name="Van de Peer Y."/>
            <person name="Grigoriev I.V."/>
        </authorList>
    </citation>
    <scope>NUCLEOTIDE SEQUENCE [LARGE SCALE GENOMIC DNA]</scope>
    <source>
        <strain evidence="17 18">CCAP 1055/1</strain>
    </source>
</reference>
<dbReference type="InterPro" id="IPR006122">
    <property type="entry name" value="HMA_Cu_ion-bd"/>
</dbReference>
<dbReference type="GO" id="GO:0005524">
    <property type="term" value="F:ATP binding"/>
    <property type="evidence" value="ECO:0007669"/>
    <property type="project" value="UniProtKB-UniRule"/>
</dbReference>
<dbReference type="InterPro" id="IPR001757">
    <property type="entry name" value="P_typ_ATPase"/>
</dbReference>
<dbReference type="NCBIfam" id="TIGR01494">
    <property type="entry name" value="ATPase_P-type"/>
    <property type="match status" value="2"/>
</dbReference>
<feature type="non-terminal residue" evidence="17">
    <location>
        <position position="1"/>
    </location>
</feature>
<comment type="similarity">
    <text evidence="2 15">Belongs to the cation transport ATPase (P-type) (TC 3.A.3) family. Type IB subfamily.</text>
</comment>
<dbReference type="Gene3D" id="2.70.150.10">
    <property type="entry name" value="Calcium-transporting ATPase, cytoplasmic transduction domain A"/>
    <property type="match status" value="1"/>
</dbReference>
<dbReference type="Pfam" id="PF00702">
    <property type="entry name" value="Hydrolase"/>
    <property type="match status" value="1"/>
</dbReference>
<keyword evidence="9 15" id="KW-0067">ATP-binding</keyword>
<dbReference type="InterPro" id="IPR027256">
    <property type="entry name" value="P-typ_ATPase_IB"/>
</dbReference>
<dbReference type="GO" id="GO:0005507">
    <property type="term" value="F:copper ion binding"/>
    <property type="evidence" value="ECO:0007669"/>
    <property type="project" value="InterPro"/>
</dbReference>
<dbReference type="GeneID" id="7197661"/>
<keyword evidence="4 15" id="KW-0812">Transmembrane</keyword>
<feature type="non-terminal residue" evidence="17">
    <location>
        <position position="883"/>
    </location>
</feature>
<dbReference type="InterPro" id="IPR023214">
    <property type="entry name" value="HAD_sf"/>
</dbReference>
<feature type="transmembrane region" description="Helical" evidence="15">
    <location>
        <begin position="227"/>
        <end position="248"/>
    </location>
</feature>
<dbReference type="GO" id="GO:0012505">
    <property type="term" value="C:endomembrane system"/>
    <property type="evidence" value="ECO:0007669"/>
    <property type="project" value="UniProtKB-SubCell"/>
</dbReference>
<dbReference type="Pfam" id="PF00403">
    <property type="entry name" value="HMA"/>
    <property type="match status" value="2"/>
</dbReference>
<dbReference type="SFLD" id="SFLDS00003">
    <property type="entry name" value="Haloacid_Dehalogenase"/>
    <property type="match status" value="1"/>
</dbReference>
<dbReference type="SUPFAM" id="SSF56784">
    <property type="entry name" value="HAD-like"/>
    <property type="match status" value="1"/>
</dbReference>
<keyword evidence="8" id="KW-0187">Copper transport</keyword>
<dbReference type="InterPro" id="IPR008250">
    <property type="entry name" value="ATPase_P-typ_transduc_dom_A_sf"/>
</dbReference>
<dbReference type="InterPro" id="IPR036163">
    <property type="entry name" value="HMA_dom_sf"/>
</dbReference>
<gene>
    <name evidence="17" type="primary">ATPase1-1B</name>
    <name evidence="17" type="ORF">PHATRDRAFT_10677</name>
</gene>
<dbReference type="InterPro" id="IPR036412">
    <property type="entry name" value="HAD-like_sf"/>
</dbReference>
<keyword evidence="7 15" id="KW-0547">Nucleotide-binding</keyword>
<dbReference type="PANTHER" id="PTHR43520">
    <property type="entry name" value="ATP7, ISOFORM B"/>
    <property type="match status" value="1"/>
</dbReference>
<feature type="domain" description="HMA" evidence="16">
    <location>
        <begin position="83"/>
        <end position="149"/>
    </location>
</feature>
<organism evidence="17 18">
    <name type="scientific">Phaeodactylum tricornutum (strain CCAP 1055/1)</name>
    <dbReference type="NCBI Taxonomy" id="556484"/>
    <lineage>
        <taxon>Eukaryota</taxon>
        <taxon>Sar</taxon>
        <taxon>Stramenopiles</taxon>
        <taxon>Ochrophyta</taxon>
        <taxon>Bacillariophyta</taxon>
        <taxon>Bacillariophyceae</taxon>
        <taxon>Bacillariophycidae</taxon>
        <taxon>Naviculales</taxon>
        <taxon>Phaeodactylaceae</taxon>
        <taxon>Phaeodactylum</taxon>
    </lineage>
</organism>
<keyword evidence="18" id="KW-1185">Reference proteome</keyword>
<dbReference type="PRINTS" id="PR00120">
    <property type="entry name" value="HATPASE"/>
</dbReference>
<keyword evidence="6" id="KW-0677">Repeat</keyword>
<keyword evidence="11" id="KW-1278">Translocase</keyword>
<evidence type="ECO:0000256" key="7">
    <source>
        <dbReference type="ARBA" id="ARBA00022741"/>
    </source>
</evidence>
<feature type="transmembrane region" description="Helical" evidence="15">
    <location>
        <begin position="859"/>
        <end position="880"/>
    </location>
</feature>
<evidence type="ECO:0000256" key="3">
    <source>
        <dbReference type="ARBA" id="ARBA00022448"/>
    </source>
</evidence>
<dbReference type="SFLD" id="SFLDG00002">
    <property type="entry name" value="C1.7:_P-type_atpase_like"/>
    <property type="match status" value="1"/>
</dbReference>
<sequence>LEIRGMTCSMCAQAIDVKLRSVPGVTEVAINLTTDTATVAFRPRDSETKGRLEELTGAIEDAGYEVVTARLMNCENGSSEPRGKAELVIQGMTCSMCVQAIENVVRQDLQNTTIAIHLSTDTAVVDWDTTKYSLETIQETIESIGYTVTSANELPENNSTESTSMEESWEHFTRRQEAKVQAQRRAFLSSLAGTLPILLFTMVFPHILPSHTFLNRHISIWGYDLEWQALILWILATPVQFITGWGFYKHAYFGIMSGKAGMDVLVALGTTASYGYALEGLLTGDDEAAHFFETSAVLICFVLAGKWMQVLAVRRTSEALTALMKLQSKTAVKITPGNKVSSASFNPLFDPYHEAVVPIQEVHAGDMVKIIRGASIPADGNVLFGEVSVDESMVTGESVPVLKGPGSVVLGGTVFGAAFVEVTGVGSSTALAQIVQLVQEAQTRSVPIQSFADRISGIFVPTVCTISLLTYMVWYALCSSKVVPASWYDDLGESMTTFSLKFAIACLVISCPCALGLATPTAVMVGTGVGAKLGVLMKGGEALEVASKVNSVVFDKTGTLTQGKPAITDFVRLDEENPNDWPEDDLLWMLASLERTSEHPLANAVVSYAEEHLSVDYLEQHPFAQPSNFRAITGRGASGVVQGTSVAVGNRSFANVLNISVPAQAEAVMKRLEEQGKTAILAAFNDHAYVVMGIADELKSDAAASLSYLKNTLGVDIWMVTGDNSRTAKAISRKLGLAPNRVISEALPAAKVQKVRQLQAEGRVVAMVGDGVNDSPALAQADVGMSVGTGADIAAEASDMVLVKAHVTDVCVALHLSRVIFRRIQLNLLLSLVYNCLGIPIAAGLFYPYVRTRLPPTVAALAMALSSISVVLSSLSLQLYQPP</sequence>
<evidence type="ECO:0000256" key="13">
    <source>
        <dbReference type="ARBA" id="ARBA00023065"/>
    </source>
</evidence>
<name>B7FU10_PHATC</name>
<comment type="subcellular location">
    <subcellularLocation>
        <location evidence="1">Endomembrane system</location>
        <topology evidence="1">Multi-pass membrane protein</topology>
    </subcellularLocation>
    <subcellularLocation>
        <location evidence="15">Membrane</location>
    </subcellularLocation>
</comment>
<dbReference type="eggNOG" id="KOG0207">
    <property type="taxonomic scope" value="Eukaryota"/>
</dbReference>
<dbReference type="PaxDb" id="2850-Phatr10677"/>
<evidence type="ECO:0000256" key="14">
    <source>
        <dbReference type="ARBA" id="ARBA00023136"/>
    </source>
</evidence>
<dbReference type="Gene3D" id="3.30.70.100">
    <property type="match status" value="2"/>
</dbReference>
<dbReference type="CDD" id="cd02094">
    <property type="entry name" value="P-type_ATPase_Cu-like"/>
    <property type="match status" value="1"/>
</dbReference>
<dbReference type="InterPro" id="IPR018303">
    <property type="entry name" value="ATPase_P-typ_P_site"/>
</dbReference>
<dbReference type="PANTHER" id="PTHR43520:SF8">
    <property type="entry name" value="P-TYPE CU(+) TRANSPORTER"/>
    <property type="match status" value="1"/>
</dbReference>
<feature type="transmembrane region" description="Helical" evidence="15">
    <location>
        <begin position="458"/>
        <end position="477"/>
    </location>
</feature>
<reference evidence="18" key="2">
    <citation type="submission" date="2008-08" db="EMBL/GenBank/DDBJ databases">
        <authorList>
            <consortium name="Diatom Consortium"/>
            <person name="Grigoriev I."/>
            <person name="Grimwood J."/>
            <person name="Kuo A."/>
            <person name="Otillar R.P."/>
            <person name="Salamov A."/>
            <person name="Detter J.C."/>
            <person name="Lindquist E."/>
            <person name="Shapiro H."/>
            <person name="Lucas S."/>
            <person name="Glavina del Rio T."/>
            <person name="Pitluck S."/>
            <person name="Rokhsar D."/>
            <person name="Bowler C."/>
        </authorList>
    </citation>
    <scope>GENOME REANNOTATION</scope>
    <source>
        <strain evidence="18">CCAP 1055/1</strain>
    </source>
</reference>
<dbReference type="InterPro" id="IPR044492">
    <property type="entry name" value="P_typ_ATPase_HD_dom"/>
</dbReference>
<protein>
    <submittedName>
        <fullName evidence="17">P1B, P type ATPase</fullName>
    </submittedName>
</protein>
<dbReference type="InterPro" id="IPR023299">
    <property type="entry name" value="ATPase_P-typ_cyto_dom_N"/>
</dbReference>
<feature type="transmembrane region" description="Helical" evidence="15">
    <location>
        <begin position="186"/>
        <end position="207"/>
    </location>
</feature>
<dbReference type="Proteomes" id="UP000000759">
    <property type="component" value="Chromosome 4"/>
</dbReference>
<feature type="transmembrane region" description="Helical" evidence="15">
    <location>
        <begin position="289"/>
        <end position="308"/>
    </location>
</feature>
<evidence type="ECO:0000256" key="9">
    <source>
        <dbReference type="ARBA" id="ARBA00022840"/>
    </source>
</evidence>
<dbReference type="GO" id="GO:0016887">
    <property type="term" value="F:ATP hydrolysis activity"/>
    <property type="evidence" value="ECO:0007669"/>
    <property type="project" value="InterPro"/>
</dbReference>
<dbReference type="STRING" id="556484.B7FU10"/>
<evidence type="ECO:0000256" key="6">
    <source>
        <dbReference type="ARBA" id="ARBA00022737"/>
    </source>
</evidence>
<dbReference type="PROSITE" id="PS00154">
    <property type="entry name" value="ATPASE_E1_E2"/>
    <property type="match status" value="1"/>
</dbReference>
<dbReference type="NCBIfam" id="TIGR00003">
    <property type="entry name" value="copper ion binding protein"/>
    <property type="match status" value="1"/>
</dbReference>
<feature type="domain" description="HMA" evidence="16">
    <location>
        <begin position="1"/>
        <end position="67"/>
    </location>
</feature>
<dbReference type="SUPFAM" id="SSF81665">
    <property type="entry name" value="Calcium ATPase, transmembrane domain M"/>
    <property type="match status" value="1"/>
</dbReference>
<dbReference type="PRINTS" id="PR00119">
    <property type="entry name" value="CATATPASE"/>
</dbReference>
<dbReference type="RefSeq" id="XP_002178233.1">
    <property type="nucleotide sequence ID" value="XM_002178197.1"/>
</dbReference>
<dbReference type="InterPro" id="IPR023298">
    <property type="entry name" value="ATPase_P-typ_TM_dom_sf"/>
</dbReference>
<dbReference type="GO" id="GO:0043682">
    <property type="term" value="F:P-type divalent copper transporter activity"/>
    <property type="evidence" value="ECO:0007669"/>
    <property type="project" value="TreeGrafter"/>
</dbReference>
<dbReference type="NCBIfam" id="TIGR01525">
    <property type="entry name" value="ATPase-IB_hvy"/>
    <property type="match status" value="1"/>
</dbReference>
<dbReference type="KEGG" id="pti:PHATRDRAFT_10677"/>
<feature type="transmembrane region" description="Helical" evidence="15">
    <location>
        <begin position="497"/>
        <end position="518"/>
    </location>
</feature>
<keyword evidence="5 15" id="KW-0479">Metal-binding</keyword>
<evidence type="ECO:0000256" key="15">
    <source>
        <dbReference type="RuleBase" id="RU362081"/>
    </source>
</evidence>
<evidence type="ECO:0000256" key="11">
    <source>
        <dbReference type="ARBA" id="ARBA00022967"/>
    </source>
</evidence>
<keyword evidence="12 15" id="KW-1133">Transmembrane helix</keyword>
<accession>B7FU10</accession>
<feature type="transmembrane region" description="Helical" evidence="15">
    <location>
        <begin position="260"/>
        <end position="277"/>
    </location>
</feature>
<evidence type="ECO:0000256" key="8">
    <source>
        <dbReference type="ARBA" id="ARBA00022796"/>
    </source>
</evidence>
<evidence type="ECO:0000256" key="2">
    <source>
        <dbReference type="ARBA" id="ARBA00006024"/>
    </source>
</evidence>
<keyword evidence="8" id="KW-0186">Copper</keyword>
<dbReference type="EMBL" id="CM000607">
    <property type="protein sequence ID" value="EEC49898.1"/>
    <property type="molecule type" value="Genomic_DNA"/>
</dbReference>
<evidence type="ECO:0000313" key="18">
    <source>
        <dbReference type="Proteomes" id="UP000000759"/>
    </source>
</evidence>
<dbReference type="GO" id="GO:0055070">
    <property type="term" value="P:copper ion homeostasis"/>
    <property type="evidence" value="ECO:0007669"/>
    <property type="project" value="TreeGrafter"/>
</dbReference>
<dbReference type="CDD" id="cd00371">
    <property type="entry name" value="HMA"/>
    <property type="match status" value="2"/>
</dbReference>
<dbReference type="InParanoid" id="B7FU10"/>
<keyword evidence="13" id="KW-0406">Ion transport</keyword>
<dbReference type="Gene3D" id="3.40.1110.10">
    <property type="entry name" value="Calcium-transporting ATPase, cytoplasmic domain N"/>
    <property type="match status" value="2"/>
</dbReference>
<dbReference type="SUPFAM" id="SSF81653">
    <property type="entry name" value="Calcium ATPase, transduction domain A"/>
    <property type="match status" value="1"/>
</dbReference>
<keyword evidence="14 15" id="KW-0472">Membrane</keyword>
<dbReference type="Gene3D" id="3.40.50.1000">
    <property type="entry name" value="HAD superfamily/HAD-like"/>
    <property type="match status" value="1"/>
</dbReference>